<feature type="region of interest" description="Disordered" evidence="1">
    <location>
        <begin position="118"/>
        <end position="141"/>
    </location>
</feature>
<reference evidence="3" key="1">
    <citation type="submission" date="2013-12" db="EMBL/GenBank/DDBJ databases">
        <authorList>
            <person name="Aslett M."/>
        </authorList>
    </citation>
    <scope>NUCLEOTIDE SEQUENCE [LARGE SCALE GENOMIC DNA]</scope>
    <source>
        <strain evidence="3">Lindley</strain>
    </source>
</reference>
<dbReference type="WBParaSite" id="GPLIN_001468600">
    <property type="protein sequence ID" value="GPLIN_001468600"/>
    <property type="gene ID" value="GPLIN_001468600"/>
</dbReference>
<accession>A0A183CP79</accession>
<feature type="compositionally biased region" description="Basic and acidic residues" evidence="1">
    <location>
        <begin position="130"/>
        <end position="141"/>
    </location>
</feature>
<protein>
    <submittedName>
        <fullName evidence="4">Secreted protein</fullName>
    </submittedName>
</protein>
<evidence type="ECO:0000313" key="3">
    <source>
        <dbReference type="Proteomes" id="UP000050741"/>
    </source>
</evidence>
<evidence type="ECO:0000256" key="2">
    <source>
        <dbReference type="SAM" id="SignalP"/>
    </source>
</evidence>
<dbReference type="AlphaFoldDB" id="A0A183CP79"/>
<sequence>MAQQILIYIILVLFLGGTWAGCIYSREDENSVDDSMTEGSVISLNPHLSGLSLEDLVGTNQDGSTSMAEKQSELRKSKSANVTAQKIKKKDIDEMLEIPMKQQVNDFAGANVSGANVSGANVSGANVPAQKREHTGKDVYA</sequence>
<keyword evidence="3" id="KW-1185">Reference proteome</keyword>
<evidence type="ECO:0000313" key="4">
    <source>
        <dbReference type="WBParaSite" id="GPLIN_001468600"/>
    </source>
</evidence>
<reference evidence="3" key="2">
    <citation type="submission" date="2014-05" db="EMBL/GenBank/DDBJ databases">
        <title>The genome and life-stage specific transcriptomes of Globodera pallida elucidate key aspects of plant parasitism by a cyst nematode.</title>
        <authorList>
            <person name="Cotton J.A."/>
            <person name="Lilley C.J."/>
            <person name="Jones L.M."/>
            <person name="Kikuchi T."/>
            <person name="Reid A.J."/>
            <person name="Thorpe P."/>
            <person name="Tsai I.J."/>
            <person name="Beasley H."/>
            <person name="Blok V."/>
            <person name="Cock P.J.A."/>
            <person name="Van den Akker S.E."/>
            <person name="Holroyd N."/>
            <person name="Hunt M."/>
            <person name="Mantelin S."/>
            <person name="Naghra H."/>
            <person name="Pain A."/>
            <person name="Palomares-Rius J.E."/>
            <person name="Zarowiecki M."/>
            <person name="Berriman M."/>
            <person name="Jones J.T."/>
            <person name="Urwin P.E."/>
        </authorList>
    </citation>
    <scope>NUCLEOTIDE SEQUENCE [LARGE SCALE GENOMIC DNA]</scope>
    <source>
        <strain evidence="3">Lindley</strain>
    </source>
</reference>
<feature type="signal peptide" evidence="2">
    <location>
        <begin position="1"/>
        <end position="20"/>
    </location>
</feature>
<evidence type="ECO:0000256" key="1">
    <source>
        <dbReference type="SAM" id="MobiDB-lite"/>
    </source>
</evidence>
<keyword evidence="2" id="KW-0732">Signal</keyword>
<feature type="region of interest" description="Disordered" evidence="1">
    <location>
        <begin position="59"/>
        <end position="82"/>
    </location>
</feature>
<dbReference type="Proteomes" id="UP000050741">
    <property type="component" value="Unassembled WGS sequence"/>
</dbReference>
<feature type="chain" id="PRO_5008147848" evidence="2">
    <location>
        <begin position="21"/>
        <end position="141"/>
    </location>
</feature>
<proteinExistence type="predicted"/>
<name>A0A183CP79_GLOPA</name>
<reference evidence="4" key="3">
    <citation type="submission" date="2016-06" db="UniProtKB">
        <authorList>
            <consortium name="WormBaseParasite"/>
        </authorList>
    </citation>
    <scope>IDENTIFICATION</scope>
</reference>
<organism evidence="3 4">
    <name type="scientific">Globodera pallida</name>
    <name type="common">Potato cyst nematode worm</name>
    <name type="synonym">Heterodera pallida</name>
    <dbReference type="NCBI Taxonomy" id="36090"/>
    <lineage>
        <taxon>Eukaryota</taxon>
        <taxon>Metazoa</taxon>
        <taxon>Ecdysozoa</taxon>
        <taxon>Nematoda</taxon>
        <taxon>Chromadorea</taxon>
        <taxon>Rhabditida</taxon>
        <taxon>Tylenchina</taxon>
        <taxon>Tylenchomorpha</taxon>
        <taxon>Tylenchoidea</taxon>
        <taxon>Heteroderidae</taxon>
        <taxon>Heteroderinae</taxon>
        <taxon>Globodera</taxon>
    </lineage>
</organism>
<feature type="compositionally biased region" description="Polar residues" evidence="1">
    <location>
        <begin position="59"/>
        <end position="69"/>
    </location>
</feature>